<evidence type="ECO:0000256" key="1">
    <source>
        <dbReference type="RuleBase" id="RU367018"/>
    </source>
</evidence>
<evidence type="ECO:0000313" key="2">
    <source>
        <dbReference type="EMBL" id="GFP94768.1"/>
    </source>
</evidence>
<comment type="caution">
    <text evidence="2">The sequence shown here is derived from an EMBL/GenBank/DDBJ whole genome shotgun (WGS) entry which is preliminary data.</text>
</comment>
<keyword evidence="1" id="KW-0862">Zinc</keyword>
<sequence length="385" mass="44879">MIFPSVETLLIAYQQHAIIKGFSVARCSSKKDKDGCHKYQTISCDRGRKSFSKGPSKRIQCPARLSVVLKEGVWTVTRVFNNHNHALDPKMTRMMPSHRNLTLEMKRTLEANDIAGIRPSKSIRLLEVQKGDCRNFIESNRRLRLGEGDAHAIQNLFMKLQQEERDFFYLIDTDVEGRLANVLWVHPRCKAAYEEFHDVLLGCALISHENISSFKWLFSTWLAAVKEVMPNTRQRFCLWHIMQKVSMKFSHIAEFDSAVSDFKKLVYESHTISEFERQWESWASVYLDHFFWAGMVSSQRSESMHAFFDDYIHHGSTLKQFVEQYTIALSTKIQKESKADFDSNNKVVKCVSQFLWEKQFVDVYTHSILKKVQTEIGHVMHCHLI</sequence>
<comment type="subcellular location">
    <subcellularLocation>
        <location evidence="1">Nucleus</location>
    </subcellularLocation>
</comment>
<keyword evidence="1" id="KW-0479">Metal-binding</keyword>
<organism evidence="2 3">
    <name type="scientific">Phtheirospermum japonicum</name>
    <dbReference type="NCBI Taxonomy" id="374723"/>
    <lineage>
        <taxon>Eukaryota</taxon>
        <taxon>Viridiplantae</taxon>
        <taxon>Streptophyta</taxon>
        <taxon>Embryophyta</taxon>
        <taxon>Tracheophyta</taxon>
        <taxon>Spermatophyta</taxon>
        <taxon>Magnoliopsida</taxon>
        <taxon>eudicotyledons</taxon>
        <taxon>Gunneridae</taxon>
        <taxon>Pentapetalae</taxon>
        <taxon>asterids</taxon>
        <taxon>lamiids</taxon>
        <taxon>Lamiales</taxon>
        <taxon>Orobanchaceae</taxon>
        <taxon>Orobanchaceae incertae sedis</taxon>
        <taxon>Phtheirospermum</taxon>
    </lineage>
</organism>
<accession>A0A830CCM6</accession>
<comment type="function">
    <text evidence="1">Putative transcription activator involved in regulating light control of development.</text>
</comment>
<reference evidence="2" key="1">
    <citation type="submission" date="2020-07" db="EMBL/GenBank/DDBJ databases">
        <title>Ethylene signaling mediates host invasion by parasitic plants.</title>
        <authorList>
            <person name="Yoshida S."/>
        </authorList>
    </citation>
    <scope>NUCLEOTIDE SEQUENCE</scope>
    <source>
        <strain evidence="2">Okayama</strain>
    </source>
</reference>
<proteinExistence type="inferred from homology"/>
<dbReference type="EMBL" id="BMAC01000363">
    <property type="protein sequence ID" value="GFP94768.1"/>
    <property type="molecule type" value="Genomic_DNA"/>
</dbReference>
<keyword evidence="3" id="KW-1185">Reference proteome</keyword>
<gene>
    <name evidence="2" type="ORF">PHJA_001621200</name>
</gene>
<dbReference type="GO" id="GO:0008270">
    <property type="term" value="F:zinc ion binding"/>
    <property type="evidence" value="ECO:0007669"/>
    <property type="project" value="UniProtKB-UniRule"/>
</dbReference>
<feature type="non-terminal residue" evidence="2">
    <location>
        <position position="1"/>
    </location>
</feature>
<dbReference type="GO" id="GO:0006355">
    <property type="term" value="P:regulation of DNA-templated transcription"/>
    <property type="evidence" value="ECO:0007669"/>
    <property type="project" value="UniProtKB-UniRule"/>
</dbReference>
<dbReference type="Proteomes" id="UP000653305">
    <property type="component" value="Unassembled WGS sequence"/>
</dbReference>
<dbReference type="GO" id="GO:0005634">
    <property type="term" value="C:nucleus"/>
    <property type="evidence" value="ECO:0007669"/>
    <property type="project" value="UniProtKB-SubCell"/>
</dbReference>
<dbReference type="InterPro" id="IPR031052">
    <property type="entry name" value="FHY3/FAR1"/>
</dbReference>
<dbReference type="AlphaFoldDB" id="A0A830CCM6"/>
<dbReference type="PANTHER" id="PTHR31669:SF283">
    <property type="entry name" value="PROTEIN FAR1-RELATED SEQUENCE"/>
    <property type="match status" value="1"/>
</dbReference>
<dbReference type="PANTHER" id="PTHR31669">
    <property type="entry name" value="PROTEIN FAR1-RELATED SEQUENCE 10-RELATED"/>
    <property type="match status" value="1"/>
</dbReference>
<keyword evidence="1" id="KW-0863">Zinc-finger</keyword>
<comment type="similarity">
    <text evidence="1">Belongs to the FHY3/FAR1 family.</text>
</comment>
<protein>
    <recommendedName>
        <fullName evidence="1">Protein FAR1-RELATED SEQUENCE</fullName>
    </recommendedName>
</protein>
<name>A0A830CCM6_9LAMI</name>
<dbReference type="OrthoDB" id="747268at2759"/>
<keyword evidence="1" id="KW-0539">Nucleus</keyword>
<evidence type="ECO:0000313" key="3">
    <source>
        <dbReference type="Proteomes" id="UP000653305"/>
    </source>
</evidence>